<feature type="domain" description="Protein kinase" evidence="1">
    <location>
        <begin position="1"/>
        <end position="84"/>
    </location>
</feature>
<dbReference type="STRING" id="6265.A0A0B2URK1"/>
<dbReference type="GO" id="GO:0007169">
    <property type="term" value="P:cell surface receptor protein tyrosine kinase signaling pathway"/>
    <property type="evidence" value="ECO:0007669"/>
    <property type="project" value="TreeGrafter"/>
</dbReference>
<dbReference type="PANTHER" id="PTHR24416">
    <property type="entry name" value="TYROSINE-PROTEIN KINASE RECEPTOR"/>
    <property type="match status" value="1"/>
</dbReference>
<dbReference type="InterPro" id="IPR000719">
    <property type="entry name" value="Prot_kinase_dom"/>
</dbReference>
<dbReference type="InterPro" id="IPR001245">
    <property type="entry name" value="Ser-Thr/Tyr_kinase_cat_dom"/>
</dbReference>
<evidence type="ECO:0000313" key="3">
    <source>
        <dbReference type="Proteomes" id="UP000031036"/>
    </source>
</evidence>
<dbReference type="GO" id="GO:0005524">
    <property type="term" value="F:ATP binding"/>
    <property type="evidence" value="ECO:0007669"/>
    <property type="project" value="InterPro"/>
</dbReference>
<comment type="caution">
    <text evidence="2">The sequence shown here is derived from an EMBL/GenBank/DDBJ whole genome shotgun (WGS) entry which is preliminary data.</text>
</comment>
<dbReference type="Gene3D" id="1.10.510.10">
    <property type="entry name" value="Transferase(Phosphotransferase) domain 1"/>
    <property type="match status" value="1"/>
</dbReference>
<keyword evidence="2" id="KW-0808">Transferase</keyword>
<dbReference type="PANTHER" id="PTHR24416:SF611">
    <property type="entry name" value="TYROSINE-PROTEIN KINASE TRANSMEMBRANE RECEPTOR ROR"/>
    <property type="match status" value="1"/>
</dbReference>
<keyword evidence="2" id="KW-0418">Kinase</keyword>
<dbReference type="GO" id="GO:0004714">
    <property type="term" value="F:transmembrane receptor protein tyrosine kinase activity"/>
    <property type="evidence" value="ECO:0007669"/>
    <property type="project" value="TreeGrafter"/>
</dbReference>
<sequence>VDVWSFGVLSWEMLTQSRPYGKALAERIIWQIGKRVDSNSSNSFRLNPPEQCPGQVAAMINDCLRTDPHARPTFADIAERMPSVLVSGPCFIRSDMIKNCLAGHIHSLPEKFWISHAS</sequence>
<protein>
    <submittedName>
        <fullName evidence="2">Megakaryocyte-associated tyrosine-protein kinase</fullName>
    </submittedName>
</protein>
<accession>A0A0B2URK1</accession>
<proteinExistence type="predicted"/>
<evidence type="ECO:0000313" key="2">
    <source>
        <dbReference type="EMBL" id="KHN71550.1"/>
    </source>
</evidence>
<keyword evidence="3" id="KW-1185">Reference proteome</keyword>
<dbReference type="SUPFAM" id="SSF56112">
    <property type="entry name" value="Protein kinase-like (PK-like)"/>
    <property type="match status" value="1"/>
</dbReference>
<dbReference type="EMBL" id="JPKZ01021817">
    <property type="protein sequence ID" value="KHN71550.1"/>
    <property type="molecule type" value="Genomic_DNA"/>
</dbReference>
<dbReference type="Proteomes" id="UP000031036">
    <property type="component" value="Unassembled WGS sequence"/>
</dbReference>
<feature type="non-terminal residue" evidence="2">
    <location>
        <position position="1"/>
    </location>
</feature>
<dbReference type="InterPro" id="IPR050122">
    <property type="entry name" value="RTK"/>
</dbReference>
<dbReference type="InterPro" id="IPR011009">
    <property type="entry name" value="Kinase-like_dom_sf"/>
</dbReference>
<organism evidence="2 3">
    <name type="scientific">Toxocara canis</name>
    <name type="common">Canine roundworm</name>
    <dbReference type="NCBI Taxonomy" id="6265"/>
    <lineage>
        <taxon>Eukaryota</taxon>
        <taxon>Metazoa</taxon>
        <taxon>Ecdysozoa</taxon>
        <taxon>Nematoda</taxon>
        <taxon>Chromadorea</taxon>
        <taxon>Rhabditida</taxon>
        <taxon>Spirurina</taxon>
        <taxon>Ascaridomorpha</taxon>
        <taxon>Ascaridoidea</taxon>
        <taxon>Toxocaridae</taxon>
        <taxon>Toxocara</taxon>
    </lineage>
</organism>
<name>A0A0B2URK1_TOXCA</name>
<evidence type="ECO:0000259" key="1">
    <source>
        <dbReference type="PROSITE" id="PS50011"/>
    </source>
</evidence>
<gene>
    <name evidence="2" type="primary">MATK</name>
    <name evidence="2" type="ORF">Tcan_02184</name>
</gene>
<dbReference type="Pfam" id="PF07714">
    <property type="entry name" value="PK_Tyr_Ser-Thr"/>
    <property type="match status" value="1"/>
</dbReference>
<dbReference type="GO" id="GO:0043235">
    <property type="term" value="C:receptor complex"/>
    <property type="evidence" value="ECO:0007669"/>
    <property type="project" value="TreeGrafter"/>
</dbReference>
<reference evidence="2 3" key="1">
    <citation type="submission" date="2014-11" db="EMBL/GenBank/DDBJ databases">
        <title>Genetic blueprint of the zoonotic pathogen Toxocara canis.</title>
        <authorList>
            <person name="Zhu X.-Q."/>
            <person name="Korhonen P.K."/>
            <person name="Cai H."/>
            <person name="Young N.D."/>
            <person name="Nejsum P."/>
            <person name="von Samson-Himmelstjerna G."/>
            <person name="Boag P.R."/>
            <person name="Tan P."/>
            <person name="Li Q."/>
            <person name="Min J."/>
            <person name="Yang Y."/>
            <person name="Wang X."/>
            <person name="Fang X."/>
            <person name="Hall R.S."/>
            <person name="Hofmann A."/>
            <person name="Sternberg P.W."/>
            <person name="Jex A.R."/>
            <person name="Gasser R.B."/>
        </authorList>
    </citation>
    <scope>NUCLEOTIDE SEQUENCE [LARGE SCALE GENOMIC DNA]</scope>
    <source>
        <strain evidence="2">PN_DK_2014</strain>
    </source>
</reference>
<dbReference type="AlphaFoldDB" id="A0A0B2URK1"/>
<dbReference type="OrthoDB" id="339325at2759"/>
<dbReference type="PROSITE" id="PS50011">
    <property type="entry name" value="PROTEIN_KINASE_DOM"/>
    <property type="match status" value="1"/>
</dbReference>
<dbReference type="GO" id="GO:0005886">
    <property type="term" value="C:plasma membrane"/>
    <property type="evidence" value="ECO:0007669"/>
    <property type="project" value="TreeGrafter"/>
</dbReference>